<reference evidence="2" key="1">
    <citation type="submission" date="2016-06" db="EMBL/GenBank/DDBJ databases">
        <title>NZP2037 Pacbio-Illumina hybrid assembly.</title>
        <authorList>
            <person name="Ramsay J.P."/>
        </authorList>
    </citation>
    <scope>NUCLEOTIDE SEQUENCE [LARGE SCALE GENOMIC DNA]</scope>
    <source>
        <strain evidence="2">R7ANS::ICEMlSym2042</strain>
    </source>
</reference>
<sequence length="144" mass="16084">MKHQTLEELQSIADINQMAPALLMTREQRIERWAELLEMNPSRCLTALTGTERLNSGLREEARATGSPITVAFDDSLLRASGLKSDTYGEAKRFFELSDWQLHDIVCSCHAGATMRADWAAGRVRRMLGGSKVLAWLRSILAHG</sequence>
<evidence type="ECO:0000313" key="1">
    <source>
        <dbReference type="EMBL" id="OBP78928.1"/>
    </source>
</evidence>
<dbReference type="EMBL" id="LZTJ01000005">
    <property type="protein sequence ID" value="OBP78928.1"/>
    <property type="molecule type" value="Genomic_DNA"/>
</dbReference>
<gene>
    <name evidence="1" type="ORF">BAE39_29405</name>
</gene>
<dbReference type="OrthoDB" id="8281686at2"/>
<dbReference type="AlphaFoldDB" id="A0A1A5J0E6"/>
<comment type="caution">
    <text evidence="1">The sequence shown here is derived from an EMBL/GenBank/DDBJ whole genome shotgun (WGS) entry which is preliminary data.</text>
</comment>
<organism evidence="1 2">
    <name type="scientific">Rhizobium loti</name>
    <name type="common">Mesorhizobium loti</name>
    <dbReference type="NCBI Taxonomy" id="381"/>
    <lineage>
        <taxon>Bacteria</taxon>
        <taxon>Pseudomonadati</taxon>
        <taxon>Pseudomonadota</taxon>
        <taxon>Alphaproteobacteria</taxon>
        <taxon>Hyphomicrobiales</taxon>
        <taxon>Phyllobacteriaceae</taxon>
        <taxon>Mesorhizobium</taxon>
    </lineage>
</organism>
<accession>A0A1A5J0E6</accession>
<name>A0A1A5J0E6_RHILI</name>
<dbReference type="GeneID" id="66682718"/>
<proteinExistence type="predicted"/>
<evidence type="ECO:0000313" key="2">
    <source>
        <dbReference type="Proteomes" id="UP000093748"/>
    </source>
</evidence>
<dbReference type="Proteomes" id="UP000093748">
    <property type="component" value="Unassembled WGS sequence"/>
</dbReference>
<dbReference type="RefSeq" id="WP_010910874.1">
    <property type="nucleotide sequence ID" value="NZ_LZTH01000006.1"/>
</dbReference>
<protein>
    <submittedName>
        <fullName evidence="1">Uncharacterized protein</fullName>
    </submittedName>
</protein>